<dbReference type="Pfam" id="PF20710">
    <property type="entry name" value="DUF6824"/>
    <property type="match status" value="1"/>
</dbReference>
<accession>A0AAD2PXZ7</accession>
<feature type="region of interest" description="Disordered" evidence="1">
    <location>
        <begin position="1"/>
        <end position="21"/>
    </location>
</feature>
<name>A0AAD2PXZ7_9STRA</name>
<gene>
    <name evidence="3" type="ORF">CYCCA115_LOCUS23581</name>
</gene>
<proteinExistence type="predicted"/>
<feature type="domain" description="DUF6824" evidence="2">
    <location>
        <begin position="25"/>
        <end position="106"/>
    </location>
</feature>
<keyword evidence="4" id="KW-1185">Reference proteome</keyword>
<dbReference type="EMBL" id="CAKOGP040002424">
    <property type="protein sequence ID" value="CAJ1969190.1"/>
    <property type="molecule type" value="Genomic_DNA"/>
</dbReference>
<dbReference type="InterPro" id="IPR049227">
    <property type="entry name" value="DUF6824"/>
</dbReference>
<evidence type="ECO:0000313" key="4">
    <source>
        <dbReference type="Proteomes" id="UP001295423"/>
    </source>
</evidence>
<comment type="caution">
    <text evidence="3">The sequence shown here is derived from an EMBL/GenBank/DDBJ whole genome shotgun (WGS) entry which is preliminary data.</text>
</comment>
<dbReference type="Proteomes" id="UP001295423">
    <property type="component" value="Unassembled WGS sequence"/>
</dbReference>
<protein>
    <recommendedName>
        <fullName evidence="2">DUF6824 domain-containing protein</fullName>
    </recommendedName>
</protein>
<dbReference type="AlphaFoldDB" id="A0AAD2PXZ7"/>
<feature type="compositionally biased region" description="Low complexity" evidence="1">
    <location>
        <begin position="10"/>
        <end position="20"/>
    </location>
</feature>
<sequence>METQQRKASIKSSPNSSSIADANHVLFGRGKRCTNNPGNQRMRKILDKYRVRYFGASCAEKRKLIRKAYKEIIEGGVKFLKQTESEDEWVEVDVELAIQKVGHSLRCRRSCKSNIQESLITRKAPTTILQNGMTSQTTSGSTRAPIAGSPMFQRSQMQQQLYSGITTRRLEDELLIRTIGQQQTLDLGRSLLPNPMASLLVQQLEFERLGLFPLTPRRPTMQAFRVIEREEGLLRIIASRSNFFHDFVPHSNSSGH</sequence>
<evidence type="ECO:0000256" key="1">
    <source>
        <dbReference type="SAM" id="MobiDB-lite"/>
    </source>
</evidence>
<evidence type="ECO:0000313" key="3">
    <source>
        <dbReference type="EMBL" id="CAJ1969190.1"/>
    </source>
</evidence>
<reference evidence="3" key="1">
    <citation type="submission" date="2023-08" db="EMBL/GenBank/DDBJ databases">
        <authorList>
            <person name="Audoor S."/>
            <person name="Bilcke G."/>
        </authorList>
    </citation>
    <scope>NUCLEOTIDE SEQUENCE</scope>
</reference>
<evidence type="ECO:0000259" key="2">
    <source>
        <dbReference type="Pfam" id="PF20710"/>
    </source>
</evidence>
<organism evidence="3 4">
    <name type="scientific">Cylindrotheca closterium</name>
    <dbReference type="NCBI Taxonomy" id="2856"/>
    <lineage>
        <taxon>Eukaryota</taxon>
        <taxon>Sar</taxon>
        <taxon>Stramenopiles</taxon>
        <taxon>Ochrophyta</taxon>
        <taxon>Bacillariophyta</taxon>
        <taxon>Bacillariophyceae</taxon>
        <taxon>Bacillariophycidae</taxon>
        <taxon>Bacillariales</taxon>
        <taxon>Bacillariaceae</taxon>
        <taxon>Cylindrotheca</taxon>
    </lineage>
</organism>